<comment type="caution">
    <text evidence="2">The sequence shown here is derived from an EMBL/GenBank/DDBJ whole genome shotgun (WGS) entry which is preliminary data.</text>
</comment>
<organism evidence="2 3">
    <name type="scientific">Catellatospora methionotrophica</name>
    <dbReference type="NCBI Taxonomy" id="121620"/>
    <lineage>
        <taxon>Bacteria</taxon>
        <taxon>Bacillati</taxon>
        <taxon>Actinomycetota</taxon>
        <taxon>Actinomycetes</taxon>
        <taxon>Micromonosporales</taxon>
        <taxon>Micromonosporaceae</taxon>
        <taxon>Catellatospora</taxon>
    </lineage>
</organism>
<accession>A0A8J3LAZ6</accession>
<dbReference type="AlphaFoldDB" id="A0A8J3LAZ6"/>
<sequence length="163" mass="17901">MPVVLREITDSNRDAVLDLRVGPGQERFVSSVRGSLKEAAAHPHAKPWFRAVYAAGEPVGFVMLSWDVEPQPPEINGPWFLWKLLVDERHQGRGYGLAIVRHVADLVTAEGATELLTSYVPQDGGPAGFYERLGFVPTGELDPDGEVLMRLALPWTPPGRPPV</sequence>
<protein>
    <submittedName>
        <fullName evidence="2">N-acetyltransferase</fullName>
    </submittedName>
</protein>
<dbReference type="InterPro" id="IPR016181">
    <property type="entry name" value="Acyl_CoA_acyltransferase"/>
</dbReference>
<name>A0A8J3LAZ6_9ACTN</name>
<feature type="domain" description="N-acetyltransferase" evidence="1">
    <location>
        <begin position="3"/>
        <end position="154"/>
    </location>
</feature>
<evidence type="ECO:0000313" key="2">
    <source>
        <dbReference type="EMBL" id="GIG14863.1"/>
    </source>
</evidence>
<dbReference type="Proteomes" id="UP000660339">
    <property type="component" value="Unassembled WGS sequence"/>
</dbReference>
<keyword evidence="3" id="KW-1185">Reference proteome</keyword>
<dbReference type="SUPFAM" id="SSF55729">
    <property type="entry name" value="Acyl-CoA N-acyltransferases (Nat)"/>
    <property type="match status" value="1"/>
</dbReference>
<gene>
    <name evidence="2" type="ORF">Cme02nite_31950</name>
</gene>
<dbReference type="CDD" id="cd04301">
    <property type="entry name" value="NAT_SF"/>
    <property type="match status" value="1"/>
</dbReference>
<dbReference type="Pfam" id="PF00583">
    <property type="entry name" value="Acetyltransf_1"/>
    <property type="match status" value="1"/>
</dbReference>
<dbReference type="EMBL" id="BONJ01000017">
    <property type="protein sequence ID" value="GIG14863.1"/>
    <property type="molecule type" value="Genomic_DNA"/>
</dbReference>
<reference evidence="2" key="1">
    <citation type="submission" date="2021-01" db="EMBL/GenBank/DDBJ databases">
        <title>Whole genome shotgun sequence of Catellatospora methionotrophica NBRC 14553.</title>
        <authorList>
            <person name="Komaki H."/>
            <person name="Tamura T."/>
        </authorList>
    </citation>
    <scope>NUCLEOTIDE SEQUENCE</scope>
    <source>
        <strain evidence="2">NBRC 14553</strain>
    </source>
</reference>
<dbReference type="RefSeq" id="WP_203671327.1">
    <property type="nucleotide sequence ID" value="NZ_BAAATT010000007.1"/>
</dbReference>
<dbReference type="InterPro" id="IPR000182">
    <property type="entry name" value="GNAT_dom"/>
</dbReference>
<dbReference type="InterPro" id="IPR027455">
    <property type="entry name" value="Sper_AcTfrase_N"/>
</dbReference>
<proteinExistence type="predicted"/>
<dbReference type="GO" id="GO:0016747">
    <property type="term" value="F:acyltransferase activity, transferring groups other than amino-acyl groups"/>
    <property type="evidence" value="ECO:0007669"/>
    <property type="project" value="InterPro"/>
</dbReference>
<dbReference type="PROSITE" id="PS51186">
    <property type="entry name" value="GNAT"/>
    <property type="match status" value="1"/>
</dbReference>
<evidence type="ECO:0000313" key="3">
    <source>
        <dbReference type="Proteomes" id="UP000660339"/>
    </source>
</evidence>
<dbReference type="Gene3D" id="3.40.630.30">
    <property type="match status" value="1"/>
</dbReference>
<evidence type="ECO:0000259" key="1">
    <source>
        <dbReference type="PROSITE" id="PS51186"/>
    </source>
</evidence>
<dbReference type="Gene3D" id="1.10.287.900">
    <property type="entry name" value="The crystal structure of the spermine/spermidine acetyltransferase from enterococcus faecali"/>
    <property type="match status" value="1"/>
</dbReference>